<gene>
    <name evidence="2" type="ORF">CSUB01_07941</name>
</gene>
<evidence type="ECO:0000256" key="1">
    <source>
        <dbReference type="SAM" id="MobiDB-lite"/>
    </source>
</evidence>
<dbReference type="EMBL" id="JMSE01000338">
    <property type="protein sequence ID" value="KDN70496.1"/>
    <property type="molecule type" value="Genomic_DNA"/>
</dbReference>
<feature type="compositionally biased region" description="Polar residues" evidence="1">
    <location>
        <begin position="126"/>
        <end position="137"/>
    </location>
</feature>
<dbReference type="PANTHER" id="PTHR47771:SF14">
    <property type="entry name" value="RH73259P"/>
    <property type="match status" value="1"/>
</dbReference>
<comment type="caution">
    <text evidence="2">The sequence shown here is derived from an EMBL/GenBank/DDBJ whole genome shotgun (WGS) entry which is preliminary data.</text>
</comment>
<feature type="compositionally biased region" description="Polar residues" evidence="1">
    <location>
        <begin position="107"/>
        <end position="116"/>
    </location>
</feature>
<dbReference type="OrthoDB" id="5242489at2759"/>
<feature type="compositionally biased region" description="Low complexity" evidence="1">
    <location>
        <begin position="92"/>
        <end position="106"/>
    </location>
</feature>
<keyword evidence="3" id="KW-1185">Reference proteome</keyword>
<protein>
    <submittedName>
        <fullName evidence="2">Uncharacterized protein</fullName>
    </submittedName>
</protein>
<feature type="region of interest" description="Disordered" evidence="1">
    <location>
        <begin position="88"/>
        <end position="257"/>
    </location>
</feature>
<sequence length="519" mass="58213">MEQASPELRAVQRLARQIRRFHETGVKNASIDTNLLPLIHQIAPSVDVREDESERTQPYPLEWVTSKTTFKTAIKNFRKDAERAGYNVPEASSSWSPFQSQSLSVSPGRQTRSQTAETERSDTKSQMEGTPATTVATDPSVYEVTNRFPGQAPQQAVPQEIVPQQSVSEPAAPQQAAPQQSVPQPVPQPVPQQSVPQPVPQPVPQQSVPQPVPQQSVPQPVPQPVPHQSVPQPVPQQSVTQQAIPQSAPPPPLQAAPQQSILLQGQQTNDPNTNPWPRFNAKTADIINSPAWRALQQECPLYGCDFADVKFRLEFRLKHEAVNDDSAGLLVFARNWIETCPEALELLEGDCYGDTDFKAAMIAYRSVHPRNLPSRRERDSRSRMFSEAPERDRFDIGFTNHLVEAYDGWDNIVLKTDPDEPENDEVVGKITLAVSHYLDVALPSLNPDNPQQERHILVKESEFVEEAKRFKGTFDGHARTFTKALQVDSLKGKKRENITILNYTSAEQEYDDRWPRTYA</sequence>
<dbReference type="STRING" id="1173701.A0A066XXJ2"/>
<organism evidence="2 3">
    <name type="scientific">Colletotrichum sublineola</name>
    <name type="common">Sorghum anthracnose fungus</name>
    <dbReference type="NCBI Taxonomy" id="1173701"/>
    <lineage>
        <taxon>Eukaryota</taxon>
        <taxon>Fungi</taxon>
        <taxon>Dikarya</taxon>
        <taxon>Ascomycota</taxon>
        <taxon>Pezizomycotina</taxon>
        <taxon>Sordariomycetes</taxon>
        <taxon>Hypocreomycetidae</taxon>
        <taxon>Glomerellales</taxon>
        <taxon>Glomerellaceae</taxon>
        <taxon>Colletotrichum</taxon>
        <taxon>Colletotrichum graminicola species complex</taxon>
    </lineage>
</organism>
<proteinExistence type="predicted"/>
<accession>A0A066XXJ2</accession>
<evidence type="ECO:0000313" key="3">
    <source>
        <dbReference type="Proteomes" id="UP000027238"/>
    </source>
</evidence>
<dbReference type="HOGENOM" id="CLU_525400_0_0_1"/>
<feature type="compositionally biased region" description="Low complexity" evidence="1">
    <location>
        <begin position="226"/>
        <end position="246"/>
    </location>
</feature>
<dbReference type="PANTHER" id="PTHR47771">
    <property type="entry name" value="LD27203P-RELATED"/>
    <property type="match status" value="1"/>
</dbReference>
<feature type="non-terminal residue" evidence="2">
    <location>
        <position position="519"/>
    </location>
</feature>
<feature type="compositionally biased region" description="Low complexity" evidence="1">
    <location>
        <begin position="204"/>
        <end position="218"/>
    </location>
</feature>
<dbReference type="AlphaFoldDB" id="A0A066XXJ2"/>
<reference evidence="3" key="1">
    <citation type="journal article" date="2014" name="Genome Announc.">
        <title>Draft genome sequence of Colletotrichum sublineola, a destructive pathogen of cultivated sorghum.</title>
        <authorList>
            <person name="Baroncelli R."/>
            <person name="Sanz-Martin J.M."/>
            <person name="Rech G.E."/>
            <person name="Sukno S.A."/>
            <person name="Thon M.R."/>
        </authorList>
    </citation>
    <scope>NUCLEOTIDE SEQUENCE [LARGE SCALE GENOMIC DNA]</scope>
    <source>
        <strain evidence="3">TX430BB</strain>
    </source>
</reference>
<name>A0A066XXJ2_COLSU</name>
<evidence type="ECO:0000313" key="2">
    <source>
        <dbReference type="EMBL" id="KDN70496.1"/>
    </source>
</evidence>
<dbReference type="Proteomes" id="UP000027238">
    <property type="component" value="Unassembled WGS sequence"/>
</dbReference>
<feature type="compositionally biased region" description="Low complexity" evidence="1">
    <location>
        <begin position="163"/>
        <end position="183"/>
    </location>
</feature>